<keyword evidence="2" id="KW-0663">Pyridoxal phosphate</keyword>
<comment type="cofactor">
    <cofactor evidence="1">
        <name>pyridoxal 5'-phosphate</name>
        <dbReference type="ChEBI" id="CHEBI:597326"/>
    </cofactor>
</comment>
<dbReference type="GO" id="GO:0008483">
    <property type="term" value="F:transaminase activity"/>
    <property type="evidence" value="ECO:0007669"/>
    <property type="project" value="UniProtKB-KW"/>
</dbReference>
<dbReference type="PANTHER" id="PTHR42885:SF1">
    <property type="entry name" value="THREONINE-PHOSPHATE DECARBOXYLASE"/>
    <property type="match status" value="1"/>
</dbReference>
<dbReference type="InterPro" id="IPR015424">
    <property type="entry name" value="PyrdxlP-dep_Trfase"/>
</dbReference>
<accession>A0ABS8G1W3</accession>
<keyword evidence="5" id="KW-1185">Reference proteome</keyword>
<dbReference type="CDD" id="cd00609">
    <property type="entry name" value="AAT_like"/>
    <property type="match status" value="1"/>
</dbReference>
<dbReference type="EMBL" id="JAJEQX010000019">
    <property type="protein sequence ID" value="MCC2254924.1"/>
    <property type="molecule type" value="Genomic_DNA"/>
</dbReference>
<dbReference type="InterPro" id="IPR015422">
    <property type="entry name" value="PyrdxlP-dep_Trfase_small"/>
</dbReference>
<reference evidence="4 5" key="1">
    <citation type="submission" date="2021-10" db="EMBL/GenBank/DDBJ databases">
        <title>Anaerobic single-cell dispensing facilitates the cultivation of human gut bacteria.</title>
        <authorList>
            <person name="Afrizal A."/>
        </authorList>
    </citation>
    <scope>NUCLEOTIDE SEQUENCE [LARGE SCALE GENOMIC DNA]</scope>
    <source>
        <strain evidence="4 5">CLA-AA-H200</strain>
    </source>
</reference>
<evidence type="ECO:0000256" key="1">
    <source>
        <dbReference type="ARBA" id="ARBA00001933"/>
    </source>
</evidence>
<gene>
    <name evidence="4" type="ORF">LKD70_10925</name>
</gene>
<feature type="domain" description="Aminotransferase class I/classII large" evidence="3">
    <location>
        <begin position="14"/>
        <end position="343"/>
    </location>
</feature>
<dbReference type="Gene3D" id="3.90.1150.10">
    <property type="entry name" value="Aspartate Aminotransferase, domain 1"/>
    <property type="match status" value="1"/>
</dbReference>
<dbReference type="SUPFAM" id="SSF53383">
    <property type="entry name" value="PLP-dependent transferases"/>
    <property type="match status" value="1"/>
</dbReference>
<dbReference type="RefSeq" id="WP_227708065.1">
    <property type="nucleotide sequence ID" value="NZ_JAJEQX010000019.1"/>
</dbReference>
<name>A0ABS8G1W3_9FIRM</name>
<evidence type="ECO:0000256" key="2">
    <source>
        <dbReference type="ARBA" id="ARBA00022898"/>
    </source>
</evidence>
<evidence type="ECO:0000259" key="3">
    <source>
        <dbReference type="Pfam" id="PF00155"/>
    </source>
</evidence>
<sequence>MLYGHGGDIYTYEKDMLDFSVNVNPMGPSERVIEAVKRSAANISAYPDIRCRALGRRLAERLEVPADHLVFGNGAAELIYTLTLAGKPEKALLPVPAFSEYEQALNTAGCTVEYEETKRENGFTIDEHFPDRLSRETDILFLASPANPSGRAAEREVLLRTAERCEELGIRFVLDECFLEFLPDGEKRSLIRETGRFRTLFILRAFTKIHAMPGLRLGYGVSSDERLLEQISQVRQPWSVSVPAQEAGLAALEDAEAGRVERTARMIGTERRHMEEELQKIGIKFVSSDANFILFRSDKDLFHALESRGILIRDCSDYRGLGKGWYRIAVRTAEENERLIREIKSILTF</sequence>
<evidence type="ECO:0000313" key="4">
    <source>
        <dbReference type="EMBL" id="MCC2254924.1"/>
    </source>
</evidence>
<protein>
    <submittedName>
        <fullName evidence="4">Aminotransferase class I/II-fold pyridoxal phosphate-dependent enzyme</fullName>
    </submittedName>
</protein>
<dbReference type="Pfam" id="PF00155">
    <property type="entry name" value="Aminotran_1_2"/>
    <property type="match status" value="1"/>
</dbReference>
<dbReference type="Gene3D" id="3.40.640.10">
    <property type="entry name" value="Type I PLP-dependent aspartate aminotransferase-like (Major domain)"/>
    <property type="match status" value="1"/>
</dbReference>
<evidence type="ECO:0000313" key="5">
    <source>
        <dbReference type="Proteomes" id="UP001198151"/>
    </source>
</evidence>
<dbReference type="InterPro" id="IPR004839">
    <property type="entry name" value="Aminotransferase_I/II_large"/>
</dbReference>
<dbReference type="Proteomes" id="UP001198151">
    <property type="component" value="Unassembled WGS sequence"/>
</dbReference>
<keyword evidence="4" id="KW-0808">Transferase</keyword>
<keyword evidence="4" id="KW-0032">Aminotransferase</keyword>
<dbReference type="InterPro" id="IPR015421">
    <property type="entry name" value="PyrdxlP-dep_Trfase_major"/>
</dbReference>
<organism evidence="4 5">
    <name type="scientific">Ruminococcus turbiniformis</name>
    <dbReference type="NCBI Taxonomy" id="2881258"/>
    <lineage>
        <taxon>Bacteria</taxon>
        <taxon>Bacillati</taxon>
        <taxon>Bacillota</taxon>
        <taxon>Clostridia</taxon>
        <taxon>Eubacteriales</taxon>
        <taxon>Oscillospiraceae</taxon>
        <taxon>Ruminococcus</taxon>
    </lineage>
</organism>
<proteinExistence type="predicted"/>
<dbReference type="PANTHER" id="PTHR42885">
    <property type="entry name" value="HISTIDINOL-PHOSPHATE AMINOTRANSFERASE-RELATED"/>
    <property type="match status" value="1"/>
</dbReference>
<comment type="caution">
    <text evidence="4">The sequence shown here is derived from an EMBL/GenBank/DDBJ whole genome shotgun (WGS) entry which is preliminary data.</text>
</comment>